<dbReference type="EMBL" id="FZQP02005221">
    <property type="protein sequence ID" value="VVD01183.1"/>
    <property type="molecule type" value="Genomic_DNA"/>
</dbReference>
<keyword evidence="17" id="KW-1185">Reference proteome</keyword>
<comment type="function">
    <text evidence="2">May be involved in the metabolism of insect hormones and in the breakdown of synthetic insecticides.</text>
</comment>
<dbReference type="PANTHER" id="PTHR24291:SF189">
    <property type="entry name" value="CYTOCHROME P450 4C3-RELATED"/>
    <property type="match status" value="1"/>
</dbReference>
<dbReference type="PROSITE" id="PS00086">
    <property type="entry name" value="CYTOCHROME_P450"/>
    <property type="match status" value="1"/>
</dbReference>
<evidence type="ECO:0000256" key="8">
    <source>
        <dbReference type="ARBA" id="ARBA00022824"/>
    </source>
</evidence>
<comment type="subcellular location">
    <subcellularLocation>
        <location evidence="4">Endoplasmic reticulum membrane</location>
        <topology evidence="4">Peripheral membrane protein</topology>
    </subcellularLocation>
    <subcellularLocation>
        <location evidence="3">Microsome membrane</location>
        <topology evidence="3">Peripheral membrane protein</topology>
    </subcellularLocation>
</comment>
<evidence type="ECO:0000256" key="5">
    <source>
        <dbReference type="ARBA" id="ARBA00010617"/>
    </source>
</evidence>
<dbReference type="PRINTS" id="PR00385">
    <property type="entry name" value="P450"/>
</dbReference>
<sequence>MFILLVLIFVACSYWCYWSLNSRKLDKATEDLPTPPAMPIIGHAMMFLGDPQSLLRNIEEIAQIAIKEKGAVKLWLGPKLYVALLNPKDAQVVLENCLDKDGVYRFLRPWLGHGLFIAPLGLWKSHRRVLIPVFHNKVIEEYLEVISKQADVLLERLEEQSGKEKFDVLPYITACTLDIVFETSMGERMDVQHSPDTPYLQARHDIISIINMRLFKVWMQPDCIFNLTRYAKQQKRNIQLTQKFTNEVVQKRRIEYENSKKDQTAATSGKKLKAVLDLLFGREIEFTDEQLREHIDSITIAGNDTTALVIAYTMMLLGMHQDVQERVLKEQEAIFGNSKRGATKEDLQQMHLLERVVKESMRLYTVIPVIARNIDKTVFLPDCGVTLPSGTSAVVGAFAMHRSKAIWGSDADEFDPDRFLPERSRDRHPAAFMPFSYGSRNCIGRNFGMIIIKSILSSVLRTYKIEADEIGPLKIEMLLFPVNGHQLRVIKREIVN</sequence>
<evidence type="ECO:0000256" key="10">
    <source>
        <dbReference type="ARBA" id="ARBA00023002"/>
    </source>
</evidence>
<evidence type="ECO:0000313" key="16">
    <source>
        <dbReference type="EMBL" id="VVD01183.1"/>
    </source>
</evidence>
<evidence type="ECO:0000256" key="14">
    <source>
        <dbReference type="PIRSR" id="PIRSR602403-1"/>
    </source>
</evidence>
<keyword evidence="12 15" id="KW-0503">Monooxygenase</keyword>
<keyword evidence="9" id="KW-0492">Microsome</keyword>
<evidence type="ECO:0000256" key="15">
    <source>
        <dbReference type="RuleBase" id="RU000461"/>
    </source>
</evidence>
<evidence type="ECO:0000256" key="7">
    <source>
        <dbReference type="ARBA" id="ARBA00022723"/>
    </source>
</evidence>
<evidence type="ECO:0000256" key="13">
    <source>
        <dbReference type="ARBA" id="ARBA00023136"/>
    </source>
</evidence>
<keyword evidence="11 14" id="KW-0408">Iron</keyword>
<dbReference type="InterPro" id="IPR001128">
    <property type="entry name" value="Cyt_P450"/>
</dbReference>
<dbReference type="PRINTS" id="PR00465">
    <property type="entry name" value="EP450IV"/>
</dbReference>
<evidence type="ECO:0008006" key="18">
    <source>
        <dbReference type="Google" id="ProtNLM"/>
    </source>
</evidence>
<comment type="similarity">
    <text evidence="5 15">Belongs to the cytochrome P450 family.</text>
</comment>
<evidence type="ECO:0000313" key="17">
    <source>
        <dbReference type="Proteomes" id="UP000324832"/>
    </source>
</evidence>
<dbReference type="GO" id="GO:0016705">
    <property type="term" value="F:oxidoreductase activity, acting on paired donors, with incorporation or reduction of molecular oxygen"/>
    <property type="evidence" value="ECO:0007669"/>
    <property type="project" value="InterPro"/>
</dbReference>
<evidence type="ECO:0000256" key="6">
    <source>
        <dbReference type="ARBA" id="ARBA00022617"/>
    </source>
</evidence>
<dbReference type="AlphaFoldDB" id="A0A5E4QT44"/>
<feature type="binding site" description="axial binding residue" evidence="14">
    <location>
        <position position="442"/>
    </location>
    <ligand>
        <name>heme</name>
        <dbReference type="ChEBI" id="CHEBI:30413"/>
    </ligand>
    <ligandPart>
        <name>Fe</name>
        <dbReference type="ChEBI" id="CHEBI:18248"/>
    </ligandPart>
</feature>
<dbReference type="InterPro" id="IPR002403">
    <property type="entry name" value="Cyt_P450_E_grp-IV"/>
</dbReference>
<gene>
    <name evidence="16" type="ORF">LSINAPIS_LOCUS11659</name>
</gene>
<name>A0A5E4QT44_9NEOP</name>
<reference evidence="16 17" key="1">
    <citation type="submission" date="2017-07" db="EMBL/GenBank/DDBJ databases">
        <authorList>
            <person name="Talla V."/>
            <person name="Backstrom N."/>
        </authorList>
    </citation>
    <scope>NUCLEOTIDE SEQUENCE [LARGE SCALE GENOMIC DNA]</scope>
</reference>
<evidence type="ECO:0000256" key="9">
    <source>
        <dbReference type="ARBA" id="ARBA00022848"/>
    </source>
</evidence>
<dbReference type="SUPFAM" id="SSF48264">
    <property type="entry name" value="Cytochrome P450"/>
    <property type="match status" value="1"/>
</dbReference>
<accession>A0A5E4QT44</accession>
<dbReference type="GO" id="GO:0004497">
    <property type="term" value="F:monooxygenase activity"/>
    <property type="evidence" value="ECO:0007669"/>
    <property type="project" value="UniProtKB-KW"/>
</dbReference>
<evidence type="ECO:0000256" key="2">
    <source>
        <dbReference type="ARBA" id="ARBA00003690"/>
    </source>
</evidence>
<keyword evidence="6 14" id="KW-0349">Heme</keyword>
<keyword evidence="13" id="KW-0472">Membrane</keyword>
<proteinExistence type="inferred from homology"/>
<dbReference type="Gene3D" id="1.10.630.10">
    <property type="entry name" value="Cytochrome P450"/>
    <property type="match status" value="1"/>
</dbReference>
<dbReference type="CDD" id="cd20628">
    <property type="entry name" value="CYP4"/>
    <property type="match status" value="1"/>
</dbReference>
<evidence type="ECO:0000256" key="11">
    <source>
        <dbReference type="ARBA" id="ARBA00023004"/>
    </source>
</evidence>
<evidence type="ECO:0000256" key="3">
    <source>
        <dbReference type="ARBA" id="ARBA00004174"/>
    </source>
</evidence>
<dbReference type="GO" id="GO:0005789">
    <property type="term" value="C:endoplasmic reticulum membrane"/>
    <property type="evidence" value="ECO:0007669"/>
    <property type="project" value="UniProtKB-SubCell"/>
</dbReference>
<dbReference type="InterPro" id="IPR017972">
    <property type="entry name" value="Cyt_P450_CS"/>
</dbReference>
<evidence type="ECO:0000256" key="4">
    <source>
        <dbReference type="ARBA" id="ARBA00004406"/>
    </source>
</evidence>
<comment type="cofactor">
    <cofactor evidence="1 14">
        <name>heme</name>
        <dbReference type="ChEBI" id="CHEBI:30413"/>
    </cofactor>
</comment>
<keyword evidence="10 15" id="KW-0560">Oxidoreductase</keyword>
<dbReference type="InterPro" id="IPR050196">
    <property type="entry name" value="Cytochrome_P450_Monoox"/>
</dbReference>
<keyword evidence="7 14" id="KW-0479">Metal-binding</keyword>
<dbReference type="Proteomes" id="UP000324832">
    <property type="component" value="Unassembled WGS sequence"/>
</dbReference>
<dbReference type="InterPro" id="IPR036396">
    <property type="entry name" value="Cyt_P450_sf"/>
</dbReference>
<evidence type="ECO:0000256" key="12">
    <source>
        <dbReference type="ARBA" id="ARBA00023033"/>
    </source>
</evidence>
<dbReference type="PANTHER" id="PTHR24291">
    <property type="entry name" value="CYTOCHROME P450 FAMILY 4"/>
    <property type="match status" value="1"/>
</dbReference>
<protein>
    <recommendedName>
        <fullName evidence="18">Cytochrome P450</fullName>
    </recommendedName>
</protein>
<dbReference type="GO" id="GO:0005506">
    <property type="term" value="F:iron ion binding"/>
    <property type="evidence" value="ECO:0007669"/>
    <property type="project" value="InterPro"/>
</dbReference>
<dbReference type="Pfam" id="PF00067">
    <property type="entry name" value="p450"/>
    <property type="match status" value="1"/>
</dbReference>
<keyword evidence="8" id="KW-0256">Endoplasmic reticulum</keyword>
<dbReference type="GO" id="GO:0020037">
    <property type="term" value="F:heme binding"/>
    <property type="evidence" value="ECO:0007669"/>
    <property type="project" value="InterPro"/>
</dbReference>
<evidence type="ECO:0000256" key="1">
    <source>
        <dbReference type="ARBA" id="ARBA00001971"/>
    </source>
</evidence>
<organism evidence="16 17">
    <name type="scientific">Leptidea sinapis</name>
    <dbReference type="NCBI Taxonomy" id="189913"/>
    <lineage>
        <taxon>Eukaryota</taxon>
        <taxon>Metazoa</taxon>
        <taxon>Ecdysozoa</taxon>
        <taxon>Arthropoda</taxon>
        <taxon>Hexapoda</taxon>
        <taxon>Insecta</taxon>
        <taxon>Pterygota</taxon>
        <taxon>Neoptera</taxon>
        <taxon>Endopterygota</taxon>
        <taxon>Lepidoptera</taxon>
        <taxon>Glossata</taxon>
        <taxon>Ditrysia</taxon>
        <taxon>Papilionoidea</taxon>
        <taxon>Pieridae</taxon>
        <taxon>Dismorphiinae</taxon>
        <taxon>Leptidea</taxon>
    </lineage>
</organism>